<dbReference type="GO" id="GO:0046718">
    <property type="term" value="P:symbiont entry into host cell"/>
    <property type="evidence" value="ECO:0007669"/>
    <property type="project" value="UniProtKB-KW"/>
</dbReference>
<comment type="function">
    <text evidence="1">Envelope protein required for virus entry into host cell and for cell-cell fusion (syncytium formation).</text>
</comment>
<evidence type="ECO:0000256" key="12">
    <source>
        <dbReference type="SAM" id="Phobius"/>
    </source>
</evidence>
<evidence type="ECO:0000256" key="1">
    <source>
        <dbReference type="ARBA" id="ARBA00004039"/>
    </source>
</evidence>
<organism evidence="13 14">
    <name type="scientific">Melanoplus sanguinipes entomopoxvirus</name>
    <name type="common">MsEPV</name>
    <dbReference type="NCBI Taxonomy" id="83191"/>
    <lineage>
        <taxon>Viruses</taxon>
        <taxon>Varidnaviria</taxon>
        <taxon>Bamfordvirae</taxon>
        <taxon>Nucleocytoviricota</taxon>
        <taxon>Pokkesviricetes</taxon>
        <taxon>Chitovirales</taxon>
        <taxon>Poxviridae</taxon>
        <taxon>Entomopoxvirinae</taxon>
        <taxon>Deltaentomopoxvirus</taxon>
        <taxon>Deltaentomopoxvirus msanguinipes</taxon>
    </lineage>
</organism>
<dbReference type="RefSeq" id="NP_048203.1">
    <property type="nucleotide sequence ID" value="NC_001993.1"/>
</dbReference>
<dbReference type="PIR" id="T28293">
    <property type="entry name" value="T28293"/>
</dbReference>
<keyword evidence="10" id="KW-1015">Disulfide bond</keyword>
<evidence type="ECO:0000256" key="3">
    <source>
        <dbReference type="ARBA" id="ARBA00022506"/>
    </source>
</evidence>
<keyword evidence="14" id="KW-1185">Reference proteome</keyword>
<keyword evidence="6" id="KW-0946">Virion</keyword>
<feature type="transmembrane region" description="Helical" evidence="12">
    <location>
        <begin position="6"/>
        <end position="27"/>
    </location>
</feature>
<keyword evidence="7" id="KW-0426">Late protein</keyword>
<keyword evidence="11" id="KW-1160">Virus entry into host cell</keyword>
<evidence type="ECO:0000256" key="5">
    <source>
        <dbReference type="ARBA" id="ARBA00022692"/>
    </source>
</evidence>
<keyword evidence="4" id="KW-1162">Viral penetration into host cytoplasm</keyword>
<sequence>MNIIQVFGIILITSALCFIIFQLWYYYENYDYIIKYNDAYGNLEYSQSANINYQDSTVYDPNDTEYDVNKKWRCALNNSIYYPVSEFGFMSTDSTKIGLTYTYLNDCLLNLFDTQVKIIYNPCSVSNTSNDCVLLNNLLNGV</sequence>
<keyword evidence="9 12" id="KW-0472">Membrane</keyword>
<keyword evidence="8 12" id="KW-1133">Transmembrane helix</keyword>
<dbReference type="Pfam" id="PF04584">
    <property type="entry name" value="Pox_A28"/>
    <property type="match status" value="1"/>
</dbReference>
<dbReference type="GO" id="GO:0019031">
    <property type="term" value="C:viral envelope"/>
    <property type="evidence" value="ECO:0007669"/>
    <property type="project" value="InterPro"/>
</dbReference>
<accession>Q9YVW0</accession>
<evidence type="ECO:0000256" key="10">
    <source>
        <dbReference type="ARBA" id="ARBA00023157"/>
    </source>
</evidence>
<dbReference type="OrthoDB" id="17447at10239"/>
<dbReference type="GO" id="GO:0039663">
    <property type="term" value="P:membrane fusion involved in viral entry into host cell"/>
    <property type="evidence" value="ECO:0007669"/>
    <property type="project" value="UniProtKB-KW"/>
</dbReference>
<dbReference type="GeneID" id="1449929"/>
<keyword evidence="3" id="KW-1168">Fusion of virus membrane with host membrane</keyword>
<gene>
    <name evidence="13" type="primary">MSV132</name>
</gene>
<reference evidence="13 14" key="1">
    <citation type="journal article" date="1999" name="J. Virol.">
        <title>The genome of Melanoplus sanguinipes entomopoxvirus.</title>
        <authorList>
            <person name="Afonso C.L."/>
            <person name="Tulman E.R."/>
            <person name="Lu Z."/>
            <person name="Oma E."/>
            <person name="Kutish G.F."/>
            <person name="Rock D.L."/>
        </authorList>
    </citation>
    <scope>NUCLEOTIDE SEQUENCE [LARGE SCALE GENOMIC DNA]</scope>
    <source>
        <strain evidence="13">Tucson</strain>
    </source>
</reference>
<evidence type="ECO:0000256" key="11">
    <source>
        <dbReference type="ARBA" id="ARBA00023296"/>
    </source>
</evidence>
<dbReference type="GO" id="GO:0055036">
    <property type="term" value="C:virion membrane"/>
    <property type="evidence" value="ECO:0007669"/>
    <property type="project" value="UniProtKB-SubCell"/>
</dbReference>
<comment type="subcellular location">
    <subcellularLocation>
        <location evidence="2">Virion membrane</location>
        <topology evidence="2">Single-pass membrane protein</topology>
    </subcellularLocation>
</comment>
<evidence type="ECO:0000256" key="9">
    <source>
        <dbReference type="ARBA" id="ARBA00023136"/>
    </source>
</evidence>
<evidence type="ECO:0000313" key="13">
    <source>
        <dbReference type="EMBL" id="AAC97666.1"/>
    </source>
</evidence>
<evidence type="ECO:0000256" key="2">
    <source>
        <dbReference type="ARBA" id="ARBA00004381"/>
    </source>
</evidence>
<dbReference type="KEGG" id="vg:1449929"/>
<dbReference type="InterPro" id="IPR007664">
    <property type="entry name" value="Poxvirus_A28"/>
</dbReference>
<evidence type="ECO:0000256" key="4">
    <source>
        <dbReference type="ARBA" id="ARBA00022595"/>
    </source>
</evidence>
<evidence type="ECO:0000256" key="7">
    <source>
        <dbReference type="ARBA" id="ARBA00022921"/>
    </source>
</evidence>
<organismHost>
    <name type="scientific">Melanoplus sanguinipes</name>
    <name type="common">Migratory grasshopper</name>
    <dbReference type="NCBI Taxonomy" id="65742"/>
</organismHost>
<keyword evidence="5 12" id="KW-0812">Transmembrane</keyword>
<protein>
    <submittedName>
        <fullName evidence="13">ORF MSV132 putative Amsacta moorei entomopoxvirus G4R homolog (Vaccinia A28L), similar to SW:P29816</fullName>
    </submittedName>
</protein>
<evidence type="ECO:0000313" key="14">
    <source>
        <dbReference type="Proteomes" id="UP000172353"/>
    </source>
</evidence>
<dbReference type="Proteomes" id="UP000172353">
    <property type="component" value="Segment"/>
</dbReference>
<evidence type="ECO:0000256" key="8">
    <source>
        <dbReference type="ARBA" id="ARBA00022989"/>
    </source>
</evidence>
<evidence type="ECO:0000256" key="6">
    <source>
        <dbReference type="ARBA" id="ARBA00022844"/>
    </source>
</evidence>
<proteinExistence type="predicted"/>
<dbReference type="EMBL" id="AF063866">
    <property type="protein sequence ID" value="AAC97666.1"/>
    <property type="molecule type" value="Genomic_DNA"/>
</dbReference>
<name>Q9YVW0_MSEPV</name>